<keyword evidence="1" id="KW-0328">Glycosyltransferase</keyword>
<reference evidence="4 5" key="1">
    <citation type="submission" date="2016-10" db="EMBL/GenBank/DDBJ databases">
        <authorList>
            <person name="de Groot N.N."/>
        </authorList>
    </citation>
    <scope>NUCLEOTIDE SEQUENCE [LARGE SCALE GENOMIC DNA]</scope>
    <source>
        <strain evidence="4 5">LMG 2247</strain>
    </source>
</reference>
<name>A0A1G7RLJ6_9BURK</name>
<sequence>MGNDQAQQANRTDSVGAGMPDAQSATSTAAFVMSPALGDTLNLLIVAQNLVRAGWRVDVFGDHAYALAAWFPQFSIAPALTPDEAREVLARYPYVVQMHRDRPLAQLGGWHAGFIDLHEAEYAQSPHCMAKRFADFAAARFGLHDAETSNGMRAPAGLSFRKHASRVAIHPEASTPDKRWLPQRFVDLSRRLQAAGLQVEFVLEARERSRWGQLASDLPPLRSFPSSAQLAAWLYESGWFIGNDSGVGHLASALGIPTLTVFRRRGVAQRWRPGFTTGDIVLPSWWVPTAGLKERWWRESISAGRVMKAFGALRLRVAGQSRPIDSAQRSER</sequence>
<dbReference type="InterPro" id="IPR051199">
    <property type="entry name" value="LPS_LOS_Heptosyltrfase"/>
</dbReference>
<dbReference type="PANTHER" id="PTHR30160:SF23">
    <property type="match status" value="1"/>
</dbReference>
<evidence type="ECO:0000256" key="2">
    <source>
        <dbReference type="ARBA" id="ARBA00022679"/>
    </source>
</evidence>
<evidence type="ECO:0000313" key="5">
    <source>
        <dbReference type="Proteomes" id="UP000199706"/>
    </source>
</evidence>
<dbReference type="PANTHER" id="PTHR30160">
    <property type="entry name" value="TETRAACYLDISACCHARIDE 4'-KINASE-RELATED"/>
    <property type="match status" value="1"/>
</dbReference>
<dbReference type="EMBL" id="FNCJ01000002">
    <property type="protein sequence ID" value="SDG11069.1"/>
    <property type="molecule type" value="Genomic_DNA"/>
</dbReference>
<protein>
    <submittedName>
        <fullName evidence="4">Glycosyltransferase family 9 (Heptosyltransferase)</fullName>
    </submittedName>
</protein>
<dbReference type="GO" id="GO:0005829">
    <property type="term" value="C:cytosol"/>
    <property type="evidence" value="ECO:0007669"/>
    <property type="project" value="TreeGrafter"/>
</dbReference>
<gene>
    <name evidence="4" type="ORF">SAMN05216466_102140</name>
</gene>
<evidence type="ECO:0000256" key="1">
    <source>
        <dbReference type="ARBA" id="ARBA00022676"/>
    </source>
</evidence>
<evidence type="ECO:0000313" key="4">
    <source>
        <dbReference type="EMBL" id="SDG11069.1"/>
    </source>
</evidence>
<dbReference type="AlphaFoldDB" id="A0A1G7RLJ6"/>
<dbReference type="SUPFAM" id="SSF53756">
    <property type="entry name" value="UDP-Glycosyltransferase/glycogen phosphorylase"/>
    <property type="match status" value="1"/>
</dbReference>
<feature type="region of interest" description="Disordered" evidence="3">
    <location>
        <begin position="1"/>
        <end position="21"/>
    </location>
</feature>
<proteinExistence type="predicted"/>
<keyword evidence="2 4" id="KW-0808">Transferase</keyword>
<dbReference type="Pfam" id="PF01075">
    <property type="entry name" value="Glyco_transf_9"/>
    <property type="match status" value="1"/>
</dbReference>
<dbReference type="GO" id="GO:0009244">
    <property type="term" value="P:lipopolysaccharide core region biosynthetic process"/>
    <property type="evidence" value="ECO:0007669"/>
    <property type="project" value="TreeGrafter"/>
</dbReference>
<organism evidence="4 5">
    <name type="scientific">Paraburkholderia phenazinium</name>
    <dbReference type="NCBI Taxonomy" id="60549"/>
    <lineage>
        <taxon>Bacteria</taxon>
        <taxon>Pseudomonadati</taxon>
        <taxon>Pseudomonadota</taxon>
        <taxon>Betaproteobacteria</taxon>
        <taxon>Burkholderiales</taxon>
        <taxon>Burkholderiaceae</taxon>
        <taxon>Paraburkholderia</taxon>
    </lineage>
</organism>
<feature type="compositionally biased region" description="Polar residues" evidence="3">
    <location>
        <begin position="1"/>
        <end position="13"/>
    </location>
</feature>
<evidence type="ECO:0000256" key="3">
    <source>
        <dbReference type="SAM" id="MobiDB-lite"/>
    </source>
</evidence>
<dbReference type="Proteomes" id="UP000199706">
    <property type="component" value="Unassembled WGS sequence"/>
</dbReference>
<dbReference type="InterPro" id="IPR002201">
    <property type="entry name" value="Glyco_trans_9"/>
</dbReference>
<dbReference type="Gene3D" id="3.40.50.2000">
    <property type="entry name" value="Glycogen Phosphorylase B"/>
    <property type="match status" value="1"/>
</dbReference>
<accession>A0A1G7RLJ6</accession>
<dbReference type="GO" id="GO:0008713">
    <property type="term" value="F:ADP-heptose-lipopolysaccharide heptosyltransferase activity"/>
    <property type="evidence" value="ECO:0007669"/>
    <property type="project" value="TreeGrafter"/>
</dbReference>
<dbReference type="RefSeq" id="WP_244106314.1">
    <property type="nucleotide sequence ID" value="NZ_CADERL010000014.1"/>
</dbReference>